<sequence length="148" mass="15903">MLFLTLFIALPVFADTLVLTHIGAMETKGVKYNQWWYEPQRVVLKGTGSKGANIDVTLDGKFNTIKSSVDDGKWSYDLGTLDIADHSIVVGSGGESYSFVLTVGSPRPADMKGDTKGGLPEAGVLFPIIVLTGLAGILIYFGFKRSEA</sequence>
<evidence type="ECO:0000313" key="3">
    <source>
        <dbReference type="Proteomes" id="UP000231136"/>
    </source>
</evidence>
<proteinExistence type="predicted"/>
<dbReference type="EMBL" id="PCTR01000139">
    <property type="protein sequence ID" value="PIP85331.1"/>
    <property type="molecule type" value="Genomic_DNA"/>
</dbReference>
<reference evidence="2 3" key="1">
    <citation type="submission" date="2017-09" db="EMBL/GenBank/DDBJ databases">
        <title>Depth-based differentiation of microbial function through sediment-hosted aquifers and enrichment of novel symbionts in the deep terrestrial subsurface.</title>
        <authorList>
            <person name="Probst A.J."/>
            <person name="Ladd B."/>
            <person name="Jarett J.K."/>
            <person name="Geller-Mcgrath D.E."/>
            <person name="Sieber C.M."/>
            <person name="Emerson J.B."/>
            <person name="Anantharaman K."/>
            <person name="Thomas B.C."/>
            <person name="Malmstrom R."/>
            <person name="Stieglmeier M."/>
            <person name="Klingl A."/>
            <person name="Woyke T."/>
            <person name="Ryan C.M."/>
            <person name="Banfield J.F."/>
        </authorList>
    </citation>
    <scope>NUCLEOTIDE SEQUENCE [LARGE SCALE GENOMIC DNA]</scope>
    <source>
        <strain evidence="2">CG22_combo_CG10-13_8_21_14_all_43_12</strain>
    </source>
</reference>
<keyword evidence="1" id="KW-0472">Membrane</keyword>
<dbReference type="AlphaFoldDB" id="A0A2H0DTD2"/>
<keyword evidence="1" id="KW-1133">Transmembrane helix</keyword>
<gene>
    <name evidence="2" type="ORF">COW83_04850</name>
</gene>
<name>A0A2H0DTD2_9BACT</name>
<evidence type="ECO:0008006" key="4">
    <source>
        <dbReference type="Google" id="ProtNLM"/>
    </source>
</evidence>
<comment type="caution">
    <text evidence="2">The sequence shown here is derived from an EMBL/GenBank/DDBJ whole genome shotgun (WGS) entry which is preliminary data.</text>
</comment>
<evidence type="ECO:0000313" key="2">
    <source>
        <dbReference type="EMBL" id="PIP85331.1"/>
    </source>
</evidence>
<protein>
    <recommendedName>
        <fullName evidence="4">Bacterial Ig-like domain-containing protein</fullName>
    </recommendedName>
</protein>
<organism evidence="2 3">
    <name type="scientific">Candidatus Collierbacteria bacterium CG22_combo_CG10-13_8_21_14_all_43_12</name>
    <dbReference type="NCBI Taxonomy" id="1974537"/>
    <lineage>
        <taxon>Bacteria</taxon>
        <taxon>Candidatus Collieribacteriota</taxon>
    </lineage>
</organism>
<accession>A0A2H0DTD2</accession>
<evidence type="ECO:0000256" key="1">
    <source>
        <dbReference type="SAM" id="Phobius"/>
    </source>
</evidence>
<keyword evidence="1" id="KW-0812">Transmembrane</keyword>
<dbReference type="Proteomes" id="UP000231136">
    <property type="component" value="Unassembled WGS sequence"/>
</dbReference>
<feature type="transmembrane region" description="Helical" evidence="1">
    <location>
        <begin position="124"/>
        <end position="143"/>
    </location>
</feature>